<keyword evidence="5" id="KW-1185">Reference proteome</keyword>
<dbReference type="PANTHER" id="PTHR33825">
    <property type="entry name" value="CHITINASE-LIKE PROTEIN"/>
    <property type="match status" value="1"/>
</dbReference>
<accession>A0A0Q3J4L1</accession>
<feature type="region of interest" description="Disordered" evidence="1">
    <location>
        <begin position="45"/>
        <end position="65"/>
    </location>
</feature>
<feature type="transmembrane region" description="Helical" evidence="2">
    <location>
        <begin position="88"/>
        <end position="113"/>
    </location>
</feature>
<dbReference type="Gramene" id="KQK07660">
    <property type="protein sequence ID" value="KQK07660"/>
    <property type="gene ID" value="BRADI_2g36859v3"/>
</dbReference>
<dbReference type="OrthoDB" id="682251at2759"/>
<dbReference type="AlphaFoldDB" id="A0A0Q3J4L1"/>
<proteinExistence type="predicted"/>
<keyword evidence="2" id="KW-0812">Transmembrane</keyword>
<evidence type="ECO:0000313" key="3">
    <source>
        <dbReference type="EMBL" id="KQK07660.1"/>
    </source>
</evidence>
<protein>
    <submittedName>
        <fullName evidence="3 4">Uncharacterized protein</fullName>
    </submittedName>
</protein>
<gene>
    <name evidence="4" type="primary">LOC104582762</name>
    <name evidence="3" type="ORF">BRADI_2g36859v3</name>
</gene>
<dbReference type="RefSeq" id="XP_014753715.1">
    <property type="nucleotide sequence ID" value="XM_014898229.2"/>
</dbReference>
<dbReference type="EnsemblPlants" id="KQK07660">
    <property type="protein sequence ID" value="KQK07660"/>
    <property type="gene ID" value="BRADI_2g36859v3"/>
</dbReference>
<dbReference type="EMBL" id="CM000881">
    <property type="protein sequence ID" value="KQK07660.1"/>
    <property type="molecule type" value="Genomic_DNA"/>
</dbReference>
<evidence type="ECO:0000313" key="4">
    <source>
        <dbReference type="EnsemblPlants" id="KQK07660"/>
    </source>
</evidence>
<evidence type="ECO:0000256" key="2">
    <source>
        <dbReference type="SAM" id="Phobius"/>
    </source>
</evidence>
<dbReference type="KEGG" id="bdi:104582762"/>
<organism evidence="3">
    <name type="scientific">Brachypodium distachyon</name>
    <name type="common">Purple false brome</name>
    <name type="synonym">Trachynia distachya</name>
    <dbReference type="NCBI Taxonomy" id="15368"/>
    <lineage>
        <taxon>Eukaryota</taxon>
        <taxon>Viridiplantae</taxon>
        <taxon>Streptophyta</taxon>
        <taxon>Embryophyta</taxon>
        <taxon>Tracheophyta</taxon>
        <taxon>Spermatophyta</taxon>
        <taxon>Magnoliopsida</taxon>
        <taxon>Liliopsida</taxon>
        <taxon>Poales</taxon>
        <taxon>Poaceae</taxon>
        <taxon>BOP clade</taxon>
        <taxon>Pooideae</taxon>
        <taxon>Stipodae</taxon>
        <taxon>Brachypodieae</taxon>
        <taxon>Brachypodium</taxon>
    </lineage>
</organism>
<dbReference type="PANTHER" id="PTHR33825:SF4">
    <property type="entry name" value="OS05G0137600 PROTEIN"/>
    <property type="match status" value="1"/>
</dbReference>
<reference evidence="3 4" key="1">
    <citation type="journal article" date="2010" name="Nature">
        <title>Genome sequencing and analysis of the model grass Brachypodium distachyon.</title>
        <authorList>
            <consortium name="International Brachypodium Initiative"/>
        </authorList>
    </citation>
    <scope>NUCLEOTIDE SEQUENCE [LARGE SCALE GENOMIC DNA]</scope>
    <source>
        <strain evidence="3">Bd21</strain>
        <strain evidence="4">cv. Bd21</strain>
    </source>
</reference>
<evidence type="ECO:0000313" key="5">
    <source>
        <dbReference type="Proteomes" id="UP000008810"/>
    </source>
</evidence>
<dbReference type="ExpressionAtlas" id="A0A0Q3J4L1">
    <property type="expression patterns" value="baseline and differential"/>
</dbReference>
<reference evidence="4" key="3">
    <citation type="submission" date="2018-08" db="UniProtKB">
        <authorList>
            <consortium name="EnsemblPlants"/>
        </authorList>
    </citation>
    <scope>IDENTIFICATION</scope>
    <source>
        <strain evidence="4">cv. Bd21</strain>
    </source>
</reference>
<name>A0A0Q3J4L1_BRADI</name>
<keyword evidence="2" id="KW-1133">Transmembrane helix</keyword>
<keyword evidence="2" id="KW-0472">Membrane</keyword>
<sequence>MWGGAQTAPARRLFLSSPDVTLPPPPPRHPRSRLSLKATCASTSTRARLAGAGSSMRRETQPRLAAVQGPPALSLAASAARRDATTGLAFLLFVLALVMSSFLSVAIFSFPAWRALKQLERIAHKLSKVVAEEVPGTLSSLKLSIMEISDITSQLKNLRQSFTINRSER</sequence>
<dbReference type="Proteomes" id="UP000008810">
    <property type="component" value="Chromosome 2"/>
</dbReference>
<reference evidence="3" key="2">
    <citation type="submission" date="2017-06" db="EMBL/GenBank/DDBJ databases">
        <title>WGS assembly of Brachypodium distachyon.</title>
        <authorList>
            <consortium name="The International Brachypodium Initiative"/>
            <person name="Lucas S."/>
            <person name="Harmon-Smith M."/>
            <person name="Lail K."/>
            <person name="Tice H."/>
            <person name="Grimwood J."/>
            <person name="Bruce D."/>
            <person name="Barry K."/>
            <person name="Shu S."/>
            <person name="Lindquist E."/>
            <person name="Wang M."/>
            <person name="Pitluck S."/>
            <person name="Vogel J.P."/>
            <person name="Garvin D.F."/>
            <person name="Mockler T.C."/>
            <person name="Schmutz J."/>
            <person name="Rokhsar D."/>
            <person name="Bevan M.W."/>
        </authorList>
    </citation>
    <scope>NUCLEOTIDE SEQUENCE</scope>
    <source>
        <strain evidence="3">Bd21</strain>
    </source>
</reference>
<dbReference type="GeneID" id="104582762"/>
<evidence type="ECO:0000256" key="1">
    <source>
        <dbReference type="SAM" id="MobiDB-lite"/>
    </source>
</evidence>